<dbReference type="Proteomes" id="UP000306402">
    <property type="component" value="Unassembled WGS sequence"/>
</dbReference>
<reference evidence="3 4" key="1">
    <citation type="submission" date="2019-05" db="EMBL/GenBank/DDBJ databases">
        <authorList>
            <person name="Qu J.-H."/>
        </authorList>
    </citation>
    <scope>NUCLEOTIDE SEQUENCE [LARGE SCALE GENOMIC DNA]</scope>
    <source>
        <strain evidence="3 4">T17</strain>
    </source>
</reference>
<dbReference type="OrthoDB" id="9764517at2"/>
<dbReference type="Pfam" id="PF13231">
    <property type="entry name" value="PMT_2"/>
    <property type="match status" value="1"/>
</dbReference>
<feature type="transmembrane region" description="Helical" evidence="1">
    <location>
        <begin position="6"/>
        <end position="22"/>
    </location>
</feature>
<dbReference type="GO" id="GO:0016740">
    <property type="term" value="F:transferase activity"/>
    <property type="evidence" value="ECO:0007669"/>
    <property type="project" value="UniProtKB-KW"/>
</dbReference>
<evidence type="ECO:0000256" key="1">
    <source>
        <dbReference type="SAM" id="Phobius"/>
    </source>
</evidence>
<dbReference type="RefSeq" id="WP_138365670.1">
    <property type="nucleotide sequence ID" value="NZ_VCEJ01000004.1"/>
</dbReference>
<gene>
    <name evidence="3" type="ORF">FEN17_12360</name>
</gene>
<feature type="transmembrane region" description="Helical" evidence="1">
    <location>
        <begin position="61"/>
        <end position="80"/>
    </location>
</feature>
<feature type="transmembrane region" description="Helical" evidence="1">
    <location>
        <begin position="473"/>
        <end position="488"/>
    </location>
</feature>
<evidence type="ECO:0000313" key="3">
    <source>
        <dbReference type="EMBL" id="TLV00290.1"/>
    </source>
</evidence>
<feature type="transmembrane region" description="Helical" evidence="1">
    <location>
        <begin position="267"/>
        <end position="294"/>
    </location>
</feature>
<keyword evidence="1" id="KW-0472">Membrane</keyword>
<keyword evidence="1" id="KW-1133">Transmembrane helix</keyword>
<feature type="transmembrane region" description="Helical" evidence="1">
    <location>
        <begin position="306"/>
        <end position="327"/>
    </location>
</feature>
<keyword evidence="1" id="KW-0812">Transmembrane</keyword>
<keyword evidence="3" id="KW-0808">Transferase</keyword>
<evidence type="ECO:0000259" key="2">
    <source>
        <dbReference type="Pfam" id="PF13231"/>
    </source>
</evidence>
<sequence>MGFCLLPFSVVLIFVFFFLRSRQAGIYTNIRRSFIFSLIANAVLIFGFNELASAFNILNSSAAIIFWLSEVVAVSGFLFYQNSISKISFSKLGTLRNAIKLSGFSKTNKIIVAAALVFYIIPLLFLSIYASQNNFDSHSYHLNRILIWIQNGNLDHFPTVHLQQTYLNVFAEYLALDTFLLAGSDQFTGIIQFGSFLGSLAGISLLAKRFGLKQNGQLLAAALQLTLPIGIFESTSTQVDYCACFFFVLFVYFGFELLQKPSNSTLFVFLLSLAFGGFSKYTIFIFGLPFAVYFGFRILLQYRIAYALKVLVLAVILLGAIFAPFFYRNYEIFGHVMRPLRGTAFASEELPVDKYGLKYTISGIVKNASLSLGLPDTRFNQFLENKIRDFHHLIGVDVDDLGLRLDAFTVKYSVHEDMIPNTLQLWMIVLCSILLFFIKGNTEFKWLWICAVLGFVLFCTLMKFQAWSTRTQMPFYTMGSLLIAYVFVQKLNWKIVWLAVPMMLISSVFVYGNPNKEIVSINFFTRKMLGHIPVAICETGGAQQELYEKTLGAYYVFPGENHCHPLRDWPGYAERRKVFSLLEKVGYYDEDKASNIFRIDRAHAYFLSHPDNFANFKPILDQVDWEHKNVGILFRQNGYYDYWAAISTKTAHPGKMQYIRYKKEFMTLPNAQKEFCYDYILSDLPAELAAFVPAANIDTIYTTRLFQLVKLKKPSCERNLY</sequence>
<feature type="transmembrane region" description="Helical" evidence="1">
    <location>
        <begin position="187"/>
        <end position="207"/>
    </location>
</feature>
<name>A0A5R9KVW7_9BACT</name>
<dbReference type="EMBL" id="VCEJ01000004">
    <property type="protein sequence ID" value="TLV00290.1"/>
    <property type="molecule type" value="Genomic_DNA"/>
</dbReference>
<feature type="transmembrane region" description="Helical" evidence="1">
    <location>
        <begin position="239"/>
        <end position="255"/>
    </location>
</feature>
<feature type="transmembrane region" description="Helical" evidence="1">
    <location>
        <begin position="423"/>
        <end position="439"/>
    </location>
</feature>
<comment type="caution">
    <text evidence="3">The sequence shown here is derived from an EMBL/GenBank/DDBJ whole genome shotgun (WGS) entry which is preliminary data.</text>
</comment>
<dbReference type="AlphaFoldDB" id="A0A5R9KVW7"/>
<feature type="transmembrane region" description="Helical" evidence="1">
    <location>
        <begin position="446"/>
        <end position="467"/>
    </location>
</feature>
<dbReference type="InterPro" id="IPR038731">
    <property type="entry name" value="RgtA/B/C-like"/>
</dbReference>
<feature type="transmembrane region" description="Helical" evidence="1">
    <location>
        <begin position="110"/>
        <end position="130"/>
    </location>
</feature>
<evidence type="ECO:0000313" key="4">
    <source>
        <dbReference type="Proteomes" id="UP000306402"/>
    </source>
</evidence>
<feature type="domain" description="Glycosyltransferase RgtA/B/C/D-like" evidence="2">
    <location>
        <begin position="197"/>
        <end position="317"/>
    </location>
</feature>
<feature type="transmembrane region" description="Helical" evidence="1">
    <location>
        <begin position="34"/>
        <end position="55"/>
    </location>
</feature>
<protein>
    <submittedName>
        <fullName evidence="3">Glycosyltransferase family 39 protein</fullName>
    </submittedName>
</protein>
<keyword evidence="4" id="KW-1185">Reference proteome</keyword>
<feature type="transmembrane region" description="Helical" evidence="1">
    <location>
        <begin position="495"/>
        <end position="512"/>
    </location>
</feature>
<organism evidence="3 4">
    <name type="scientific">Dyadobacter luticola</name>
    <dbReference type="NCBI Taxonomy" id="1979387"/>
    <lineage>
        <taxon>Bacteria</taxon>
        <taxon>Pseudomonadati</taxon>
        <taxon>Bacteroidota</taxon>
        <taxon>Cytophagia</taxon>
        <taxon>Cytophagales</taxon>
        <taxon>Spirosomataceae</taxon>
        <taxon>Dyadobacter</taxon>
    </lineage>
</organism>
<accession>A0A5R9KVW7</accession>
<proteinExistence type="predicted"/>